<feature type="compositionally biased region" description="Basic and acidic residues" evidence="1">
    <location>
        <begin position="9"/>
        <end position="20"/>
    </location>
</feature>
<dbReference type="PANTHER" id="PTHR34475:SF1">
    <property type="entry name" value="CYTOSKELETON PROTEIN RODZ"/>
    <property type="match status" value="1"/>
</dbReference>
<dbReference type="EMBL" id="UINC01033903">
    <property type="protein sequence ID" value="SVB23910.1"/>
    <property type="molecule type" value="Genomic_DNA"/>
</dbReference>
<dbReference type="Pfam" id="PF13413">
    <property type="entry name" value="HTH_25"/>
    <property type="match status" value="1"/>
</dbReference>
<feature type="region of interest" description="Disordered" evidence="1">
    <location>
        <begin position="1"/>
        <end position="20"/>
    </location>
</feature>
<sequence>MPSVGEQLRTTREEQGKSLEDIGGELKIRTNHVLALEEGDFDKFDAPLFVRGFVRSYCRILKIDSA</sequence>
<evidence type="ECO:0008006" key="3">
    <source>
        <dbReference type="Google" id="ProtNLM"/>
    </source>
</evidence>
<protein>
    <recommendedName>
        <fullName evidence="3">DUF4115 domain-containing protein</fullName>
    </recommendedName>
</protein>
<dbReference type="InterPro" id="IPR010982">
    <property type="entry name" value="Lambda_DNA-bd_dom_sf"/>
</dbReference>
<name>A0A382CCZ0_9ZZZZ</name>
<proteinExistence type="predicted"/>
<gene>
    <name evidence="2" type="ORF">METZ01_LOCUS176764</name>
</gene>
<evidence type="ECO:0000313" key="2">
    <source>
        <dbReference type="EMBL" id="SVB23910.1"/>
    </source>
</evidence>
<evidence type="ECO:0000256" key="1">
    <source>
        <dbReference type="SAM" id="MobiDB-lite"/>
    </source>
</evidence>
<feature type="non-terminal residue" evidence="2">
    <location>
        <position position="66"/>
    </location>
</feature>
<reference evidence="2" key="1">
    <citation type="submission" date="2018-05" db="EMBL/GenBank/DDBJ databases">
        <authorList>
            <person name="Lanie J.A."/>
            <person name="Ng W.-L."/>
            <person name="Kazmierczak K.M."/>
            <person name="Andrzejewski T.M."/>
            <person name="Davidsen T.M."/>
            <person name="Wayne K.J."/>
            <person name="Tettelin H."/>
            <person name="Glass J.I."/>
            <person name="Rusch D."/>
            <person name="Podicherti R."/>
            <person name="Tsui H.-C.T."/>
            <person name="Winkler M.E."/>
        </authorList>
    </citation>
    <scope>NUCLEOTIDE SEQUENCE</scope>
</reference>
<dbReference type="PANTHER" id="PTHR34475">
    <property type="match status" value="1"/>
</dbReference>
<dbReference type="Gene3D" id="1.10.260.40">
    <property type="entry name" value="lambda repressor-like DNA-binding domains"/>
    <property type="match status" value="1"/>
</dbReference>
<organism evidence="2">
    <name type="scientific">marine metagenome</name>
    <dbReference type="NCBI Taxonomy" id="408172"/>
    <lineage>
        <taxon>unclassified sequences</taxon>
        <taxon>metagenomes</taxon>
        <taxon>ecological metagenomes</taxon>
    </lineage>
</organism>
<dbReference type="AlphaFoldDB" id="A0A382CCZ0"/>
<dbReference type="GO" id="GO:0003677">
    <property type="term" value="F:DNA binding"/>
    <property type="evidence" value="ECO:0007669"/>
    <property type="project" value="InterPro"/>
</dbReference>
<dbReference type="InterPro" id="IPR050400">
    <property type="entry name" value="Bact_Cytoskel_RodZ"/>
</dbReference>
<accession>A0A382CCZ0</accession>